<dbReference type="Proteomes" id="UP000070483">
    <property type="component" value="Unassembled WGS sequence"/>
</dbReference>
<dbReference type="EMBL" id="LSDD01000014">
    <property type="protein sequence ID" value="KXB69811.1"/>
    <property type="molecule type" value="Genomic_DNA"/>
</dbReference>
<dbReference type="AlphaFoldDB" id="A0A134AQ44"/>
<comment type="caution">
    <text evidence="1">The sequence shown here is derived from an EMBL/GenBank/DDBJ whole genome shotgun (WGS) entry which is preliminary data.</text>
</comment>
<evidence type="ECO:0000313" key="1">
    <source>
        <dbReference type="EMBL" id="KXB69811.1"/>
    </source>
</evidence>
<proteinExistence type="predicted"/>
<reference evidence="2" key="1">
    <citation type="submission" date="2016-01" db="EMBL/GenBank/DDBJ databases">
        <authorList>
            <person name="Mitreva M."/>
            <person name="Pepin K.H."/>
            <person name="Mihindukulasuriya K.A."/>
            <person name="Fulton R."/>
            <person name="Fronick C."/>
            <person name="O'Laughlin M."/>
            <person name="Miner T."/>
            <person name="Herter B."/>
            <person name="Rosa B.A."/>
            <person name="Cordes M."/>
            <person name="Tomlinson C."/>
            <person name="Wollam A."/>
            <person name="Palsikar V.B."/>
            <person name="Mardis E.R."/>
            <person name="Wilson R.K."/>
        </authorList>
    </citation>
    <scope>NUCLEOTIDE SEQUENCE [LARGE SCALE GENOMIC DNA]</scope>
    <source>
        <strain evidence="2">KA00185</strain>
    </source>
</reference>
<accession>A0A134AQ44</accession>
<organism evidence="1 2">
    <name type="scientific">Leptotrichia wadei</name>
    <dbReference type="NCBI Taxonomy" id="157687"/>
    <lineage>
        <taxon>Bacteria</taxon>
        <taxon>Fusobacteriati</taxon>
        <taxon>Fusobacteriota</taxon>
        <taxon>Fusobacteriia</taxon>
        <taxon>Fusobacteriales</taxon>
        <taxon>Leptotrichiaceae</taxon>
        <taxon>Leptotrichia</taxon>
    </lineage>
</organism>
<name>A0A134AQ44_9FUSO</name>
<protein>
    <submittedName>
        <fullName evidence="1">Uncharacterized protein</fullName>
    </submittedName>
</protein>
<dbReference type="PATRIC" id="fig|157687.3.peg.240"/>
<gene>
    <name evidence="1" type="ORF">HMPREF3180_00238</name>
</gene>
<sequence length="67" mass="7609">MKIKIAGAGIIGQALKCFKNGHTRKEKGQGNMARLWVKTCEKTSVTHKNRLLNFFQMKKALLFFQGL</sequence>
<evidence type="ECO:0000313" key="2">
    <source>
        <dbReference type="Proteomes" id="UP000070483"/>
    </source>
</evidence>
<keyword evidence="2" id="KW-1185">Reference proteome</keyword>